<protein>
    <submittedName>
        <fullName evidence="1">Uncharacterized protein</fullName>
    </submittedName>
</protein>
<keyword evidence="1" id="KW-0496">Mitochondrion</keyword>
<accession>A0A101LZX5</accession>
<evidence type="ECO:0000313" key="1">
    <source>
        <dbReference type="EMBL" id="KUM48484.1"/>
    </source>
</evidence>
<reference evidence="1" key="1">
    <citation type="journal article" date="2015" name="Genome Biol. Evol.">
        <title>Organellar Genomes of White Spruce (Picea glauca): Assembly and Annotation.</title>
        <authorList>
            <person name="Jackman S.D."/>
            <person name="Warren R.L."/>
            <person name="Gibb E.A."/>
            <person name="Vandervalk B.P."/>
            <person name="Mohamadi H."/>
            <person name="Chu J."/>
            <person name="Raymond A."/>
            <person name="Pleasance S."/>
            <person name="Coope R."/>
            <person name="Wildung M.R."/>
            <person name="Ritland C.E."/>
            <person name="Bousquet J."/>
            <person name="Jones S.J."/>
            <person name="Bohlmann J."/>
            <person name="Birol I."/>
        </authorList>
    </citation>
    <scope>NUCLEOTIDE SEQUENCE [LARGE SCALE GENOMIC DNA]</scope>
    <source>
        <tissue evidence="1">Flushing bud</tissue>
    </source>
</reference>
<comment type="caution">
    <text evidence="1">The sequence shown here is derived from an EMBL/GenBank/DDBJ whole genome shotgun (WGS) entry which is preliminary data.</text>
</comment>
<dbReference type="EMBL" id="LKAM01000005">
    <property type="protein sequence ID" value="KUM48484.1"/>
    <property type="molecule type" value="Genomic_DNA"/>
</dbReference>
<gene>
    <name evidence="1" type="ORF">ABT39_MTgene4499</name>
</gene>
<sequence>MGTYAQVMDLDLLLEPEGVLGKVMAGKQEHSLVQEKLVDQLNH</sequence>
<dbReference type="AlphaFoldDB" id="A0A101LZX5"/>
<name>A0A101LZX5_PICGL</name>
<geneLocation type="mitochondrion" evidence="1"/>
<proteinExistence type="predicted"/>
<organism evidence="1">
    <name type="scientific">Picea glauca</name>
    <name type="common">White spruce</name>
    <name type="synonym">Pinus glauca</name>
    <dbReference type="NCBI Taxonomy" id="3330"/>
    <lineage>
        <taxon>Eukaryota</taxon>
        <taxon>Viridiplantae</taxon>
        <taxon>Streptophyta</taxon>
        <taxon>Embryophyta</taxon>
        <taxon>Tracheophyta</taxon>
        <taxon>Spermatophyta</taxon>
        <taxon>Pinopsida</taxon>
        <taxon>Pinidae</taxon>
        <taxon>Conifers I</taxon>
        <taxon>Pinales</taxon>
        <taxon>Pinaceae</taxon>
        <taxon>Picea</taxon>
    </lineage>
</organism>